<proteinExistence type="predicted"/>
<protein>
    <submittedName>
        <fullName evidence="1">12303_t:CDS:1</fullName>
    </submittedName>
</protein>
<dbReference type="Proteomes" id="UP000789920">
    <property type="component" value="Unassembled WGS sequence"/>
</dbReference>
<reference evidence="1" key="1">
    <citation type="submission" date="2021-06" db="EMBL/GenBank/DDBJ databases">
        <authorList>
            <person name="Kallberg Y."/>
            <person name="Tangrot J."/>
            <person name="Rosling A."/>
        </authorList>
    </citation>
    <scope>NUCLEOTIDE SEQUENCE</scope>
    <source>
        <strain evidence="1">MA461A</strain>
    </source>
</reference>
<feature type="non-terminal residue" evidence="1">
    <location>
        <position position="1"/>
    </location>
</feature>
<feature type="non-terminal residue" evidence="1">
    <location>
        <position position="219"/>
    </location>
</feature>
<evidence type="ECO:0000313" key="2">
    <source>
        <dbReference type="Proteomes" id="UP000789920"/>
    </source>
</evidence>
<name>A0ACA9S721_9GLOM</name>
<accession>A0ACA9S721</accession>
<comment type="caution">
    <text evidence="1">The sequence shown here is derived from an EMBL/GenBank/DDBJ whole genome shotgun (WGS) entry which is preliminary data.</text>
</comment>
<evidence type="ECO:0000313" key="1">
    <source>
        <dbReference type="EMBL" id="CAG8828072.1"/>
    </source>
</evidence>
<sequence length="219" mass="24590">SEEEKNAYSARQNEVDALLTEAENLQLAADDPWQNFPTAIKEHTTQEAIENQEKEAYQHILTQFKAKVKQELGAAQKDGEYSPIDDSQNFIAVKSARTSIKQSRENSDSSDNNERGKNPVDNNKNQKNKFDYSQLIMIAVAIVAGTGQAWVRTNSGKEKSLRDYFYMEPSLCEDILQPLKLFNKENDFDFFARVKGSGPQSQAGAIRLALARALLKVSP</sequence>
<dbReference type="EMBL" id="CAJVQC010094893">
    <property type="protein sequence ID" value="CAG8828072.1"/>
    <property type="molecule type" value="Genomic_DNA"/>
</dbReference>
<organism evidence="1 2">
    <name type="scientific">Racocetra persica</name>
    <dbReference type="NCBI Taxonomy" id="160502"/>
    <lineage>
        <taxon>Eukaryota</taxon>
        <taxon>Fungi</taxon>
        <taxon>Fungi incertae sedis</taxon>
        <taxon>Mucoromycota</taxon>
        <taxon>Glomeromycotina</taxon>
        <taxon>Glomeromycetes</taxon>
        <taxon>Diversisporales</taxon>
        <taxon>Gigasporaceae</taxon>
        <taxon>Racocetra</taxon>
    </lineage>
</organism>
<keyword evidence="2" id="KW-1185">Reference proteome</keyword>
<gene>
    <name evidence="1" type="ORF">RPERSI_LOCUS27149</name>
</gene>